<dbReference type="EMBL" id="JAHYIQ010000025">
    <property type="protein sequence ID" value="KAK1121748.1"/>
    <property type="molecule type" value="Genomic_DNA"/>
</dbReference>
<protein>
    <submittedName>
        <fullName evidence="1">Uncharacterized protein</fullName>
    </submittedName>
</protein>
<reference evidence="1" key="1">
    <citation type="submission" date="2021-10" db="EMBL/GenBank/DDBJ databases">
        <title>Melipona bicolor Genome sequencing and assembly.</title>
        <authorList>
            <person name="Araujo N.S."/>
            <person name="Arias M.C."/>
        </authorList>
    </citation>
    <scope>NUCLEOTIDE SEQUENCE</scope>
    <source>
        <strain evidence="1">USP_2M_L1-L4_2017</strain>
        <tissue evidence="1">Whole body</tissue>
    </source>
</reference>
<dbReference type="Proteomes" id="UP001177670">
    <property type="component" value="Unassembled WGS sequence"/>
</dbReference>
<feature type="non-terminal residue" evidence="1">
    <location>
        <position position="1"/>
    </location>
</feature>
<evidence type="ECO:0000313" key="2">
    <source>
        <dbReference type="Proteomes" id="UP001177670"/>
    </source>
</evidence>
<evidence type="ECO:0000313" key="1">
    <source>
        <dbReference type="EMBL" id="KAK1121748.1"/>
    </source>
</evidence>
<organism evidence="1 2">
    <name type="scientific">Melipona bicolor</name>
    <dbReference type="NCBI Taxonomy" id="60889"/>
    <lineage>
        <taxon>Eukaryota</taxon>
        <taxon>Metazoa</taxon>
        <taxon>Ecdysozoa</taxon>
        <taxon>Arthropoda</taxon>
        <taxon>Hexapoda</taxon>
        <taxon>Insecta</taxon>
        <taxon>Pterygota</taxon>
        <taxon>Neoptera</taxon>
        <taxon>Endopterygota</taxon>
        <taxon>Hymenoptera</taxon>
        <taxon>Apocrita</taxon>
        <taxon>Aculeata</taxon>
        <taxon>Apoidea</taxon>
        <taxon>Anthophila</taxon>
        <taxon>Apidae</taxon>
        <taxon>Melipona</taxon>
    </lineage>
</organism>
<gene>
    <name evidence="1" type="ORF">K0M31_010059</name>
</gene>
<comment type="caution">
    <text evidence="1">The sequence shown here is derived from an EMBL/GenBank/DDBJ whole genome shotgun (WGS) entry which is preliminary data.</text>
</comment>
<sequence length="185" mass="21543">KKIFGPPCVIDNLSNIDWIAFVPNYAYRGLRYNYLYSYVRLSNCDRKWHWSSTRLSFEPREKKMFGGRTRKSGFEKRYYGRSGGNDSVTALATPRRSFFLHHVVKNRQAALRNEQTRPAYYVLLCSSEFRNTAVPTRASTHLGPMCILRIVPKYRYQVSYALCRVSCGVRQVAKSQDSFNSKKLD</sequence>
<name>A0AA40FM78_9HYME</name>
<keyword evidence="2" id="KW-1185">Reference proteome</keyword>
<accession>A0AA40FM78</accession>
<dbReference type="AlphaFoldDB" id="A0AA40FM78"/>
<proteinExistence type="predicted"/>